<evidence type="ECO:0000256" key="17">
    <source>
        <dbReference type="SAM" id="Phobius"/>
    </source>
</evidence>
<dbReference type="InterPro" id="IPR018365">
    <property type="entry name" value="Cell_cycle_FtsW-rel_CS"/>
</dbReference>
<dbReference type="GO" id="GO:0009252">
    <property type="term" value="P:peptidoglycan biosynthetic process"/>
    <property type="evidence" value="ECO:0007669"/>
    <property type="project" value="UniProtKB-KW"/>
</dbReference>
<feature type="transmembrane region" description="Helical" evidence="17">
    <location>
        <begin position="352"/>
        <end position="373"/>
    </location>
</feature>
<dbReference type="Pfam" id="PF01098">
    <property type="entry name" value="FTSW_RODA_SPOVE"/>
    <property type="match status" value="1"/>
</dbReference>
<comment type="similarity">
    <text evidence="11">Belongs to the SEDS family. FtsW subfamily.</text>
</comment>
<evidence type="ECO:0000256" key="15">
    <source>
        <dbReference type="ARBA" id="ARBA00049902"/>
    </source>
</evidence>
<feature type="transmembrane region" description="Helical" evidence="17">
    <location>
        <begin position="198"/>
        <end position="218"/>
    </location>
</feature>
<evidence type="ECO:0000256" key="6">
    <source>
        <dbReference type="ARBA" id="ARBA00022984"/>
    </source>
</evidence>
<keyword evidence="19" id="KW-0131">Cell cycle</keyword>
<feature type="transmembrane region" description="Helical" evidence="17">
    <location>
        <begin position="117"/>
        <end position="134"/>
    </location>
</feature>
<evidence type="ECO:0000256" key="4">
    <source>
        <dbReference type="ARBA" id="ARBA00022692"/>
    </source>
</evidence>
<dbReference type="RefSeq" id="WP_124005656.1">
    <property type="nucleotide sequence ID" value="NZ_BJYN01000029.1"/>
</dbReference>
<evidence type="ECO:0000256" key="11">
    <source>
        <dbReference type="ARBA" id="ARBA00038053"/>
    </source>
</evidence>
<keyword evidence="4 17" id="KW-0812">Transmembrane</keyword>
<dbReference type="Proteomes" id="UP000886607">
    <property type="component" value="Unassembled WGS sequence"/>
</dbReference>
<keyword evidence="21" id="KW-1185">Reference proteome</keyword>
<evidence type="ECO:0000256" key="2">
    <source>
        <dbReference type="ARBA" id="ARBA00022676"/>
    </source>
</evidence>
<organism evidence="19 20">
    <name type="scientific">Tetragenococcus koreensis</name>
    <dbReference type="NCBI Taxonomy" id="290335"/>
    <lineage>
        <taxon>Bacteria</taxon>
        <taxon>Bacillati</taxon>
        <taxon>Bacillota</taxon>
        <taxon>Bacilli</taxon>
        <taxon>Lactobacillales</taxon>
        <taxon>Enterococcaceae</taxon>
        <taxon>Tetragenococcus</taxon>
    </lineage>
</organism>
<dbReference type="PANTHER" id="PTHR30474:SF2">
    <property type="entry name" value="PEPTIDOGLYCAN GLYCOSYLTRANSFERASE FTSW-RELATED"/>
    <property type="match status" value="1"/>
</dbReference>
<evidence type="ECO:0000256" key="13">
    <source>
        <dbReference type="ARBA" id="ARBA00041418"/>
    </source>
</evidence>
<evidence type="ECO:0000256" key="7">
    <source>
        <dbReference type="ARBA" id="ARBA00022989"/>
    </source>
</evidence>
<feature type="transmembrane region" description="Helical" evidence="17">
    <location>
        <begin position="49"/>
        <end position="67"/>
    </location>
</feature>
<sequence length="393" mass="43942">MPNKIKKRRFLDWGILIPYLFLNIVGLMMVYSTTSYVLLENGQNPARQAIFQFVFWIISLLLIFFIYKLKTNVLKNKKTTYVALMIVCFLLLVAFAFSPVNGAYGWIQIPGMGTIQPAEFFKVVVIWFFATTLAQQQSQVQHHFMYSIKGSLMAMIIPIGALLFYPDFGNAAIIVLLIIVMLLASGVNYIYTLYTGLIGFFGSILAIFGVNAFGKYFLPSYVLSRFAVFRNPFIDEYGDGHQMIHGYYALFNGGLFGRGLGNSIQKKGFLQFAHTDYAFAIVVEELGLIVAILILGILFYMIARILLIGIRSKDPFNSIMCIGIGALFLISIFINLGGITGIIPLSGITFPFISQGGSSLMMFSVCVGFALNISADEKKKAMLYEMKQKEAEE</sequence>
<evidence type="ECO:0000256" key="10">
    <source>
        <dbReference type="ARBA" id="ARBA00033270"/>
    </source>
</evidence>
<dbReference type="GeneID" id="69985075"/>
<protein>
    <recommendedName>
        <fullName evidence="12">Probable peptidoglycan glycosyltransferase FtsW</fullName>
        <ecNumber evidence="14">2.4.99.28</ecNumber>
    </recommendedName>
    <alternativeName>
        <fullName evidence="13">Cell division protein FtsW</fullName>
    </alternativeName>
    <alternativeName>
        <fullName evidence="10">Cell wall polymerase</fullName>
    </alternativeName>
    <alternativeName>
        <fullName evidence="9">Peptidoglycan polymerase</fullName>
    </alternativeName>
</protein>
<dbReference type="GO" id="GO:0008955">
    <property type="term" value="F:peptidoglycan glycosyltransferase activity"/>
    <property type="evidence" value="ECO:0007669"/>
    <property type="project" value="UniProtKB-EC"/>
</dbReference>
<dbReference type="GO" id="GO:0008360">
    <property type="term" value="P:regulation of cell shape"/>
    <property type="evidence" value="ECO:0007669"/>
    <property type="project" value="UniProtKB-KW"/>
</dbReference>
<reference evidence="19" key="1">
    <citation type="submission" date="2019-08" db="EMBL/GenBank/DDBJ databases">
        <authorList>
            <person name="Ishikawa M."/>
            <person name="Suzuki T."/>
            <person name="Matsutani M."/>
        </authorList>
    </citation>
    <scope>NUCLEOTIDE SEQUENCE</scope>
    <source>
        <strain evidence="19">7C1</strain>
        <strain evidence="18">8C4</strain>
    </source>
</reference>
<evidence type="ECO:0000313" key="18">
    <source>
        <dbReference type="EMBL" id="GEQ49067.1"/>
    </source>
</evidence>
<feature type="transmembrane region" description="Helical" evidence="17">
    <location>
        <begin position="79"/>
        <end position="97"/>
    </location>
</feature>
<dbReference type="AlphaFoldDB" id="A0AAN4RJT0"/>
<dbReference type="GO" id="GO:0015648">
    <property type="term" value="F:lipid-linked peptidoglycan transporter activity"/>
    <property type="evidence" value="ECO:0007669"/>
    <property type="project" value="TreeGrafter"/>
</dbReference>
<keyword evidence="6" id="KW-0573">Peptidoglycan synthesis</keyword>
<keyword evidence="2" id="KW-0328">Glycosyltransferase</keyword>
<comment type="subcellular location">
    <subcellularLocation>
        <location evidence="1">Membrane</location>
        <topology evidence="1">Multi-pass membrane protein</topology>
    </subcellularLocation>
</comment>
<comment type="function">
    <text evidence="16">Peptidoglycan polymerase that is essential for cell division.</text>
</comment>
<evidence type="ECO:0000256" key="12">
    <source>
        <dbReference type="ARBA" id="ARBA00041185"/>
    </source>
</evidence>
<evidence type="ECO:0000256" key="5">
    <source>
        <dbReference type="ARBA" id="ARBA00022960"/>
    </source>
</evidence>
<evidence type="ECO:0000256" key="3">
    <source>
        <dbReference type="ARBA" id="ARBA00022679"/>
    </source>
</evidence>
<evidence type="ECO:0000256" key="16">
    <source>
        <dbReference type="ARBA" id="ARBA00049966"/>
    </source>
</evidence>
<evidence type="ECO:0000313" key="21">
    <source>
        <dbReference type="Proteomes" id="UP000886607"/>
    </source>
</evidence>
<dbReference type="GO" id="GO:0032153">
    <property type="term" value="C:cell division site"/>
    <property type="evidence" value="ECO:0007669"/>
    <property type="project" value="TreeGrafter"/>
</dbReference>
<evidence type="ECO:0000313" key="20">
    <source>
        <dbReference type="Proteomes" id="UP000886597"/>
    </source>
</evidence>
<dbReference type="KEGG" id="tkr:C7K43_03880"/>
<keyword evidence="3" id="KW-0808">Transferase</keyword>
<evidence type="ECO:0000313" key="19">
    <source>
        <dbReference type="EMBL" id="GEQ54151.1"/>
    </source>
</evidence>
<feature type="transmembrane region" description="Helical" evidence="17">
    <location>
        <begin position="171"/>
        <end position="191"/>
    </location>
</feature>
<feature type="transmembrane region" description="Helical" evidence="17">
    <location>
        <begin position="286"/>
        <end position="307"/>
    </location>
</feature>
<gene>
    <name evidence="19" type="primary">ftsW</name>
    <name evidence="18" type="ORF">TK11N_09190</name>
    <name evidence="19" type="ORF">TK2N_09950</name>
</gene>
<feature type="transmembrane region" description="Helical" evidence="17">
    <location>
        <begin position="12"/>
        <end position="37"/>
    </location>
</feature>
<dbReference type="PROSITE" id="PS00428">
    <property type="entry name" value="FTSW_RODA_SPOVE"/>
    <property type="match status" value="1"/>
</dbReference>
<keyword evidence="7 17" id="KW-1133">Transmembrane helix</keyword>
<accession>A0AAN4RJT0</accession>
<evidence type="ECO:0000256" key="14">
    <source>
        <dbReference type="ARBA" id="ARBA00044770"/>
    </source>
</evidence>
<comment type="caution">
    <text evidence="19">The sequence shown here is derived from an EMBL/GenBank/DDBJ whole genome shotgun (WGS) entry which is preliminary data.</text>
</comment>
<proteinExistence type="inferred from homology"/>
<dbReference type="Proteomes" id="UP000886597">
    <property type="component" value="Unassembled WGS sequence"/>
</dbReference>
<dbReference type="EMBL" id="BKBO01000011">
    <property type="protein sequence ID" value="GEQ49067.1"/>
    <property type="molecule type" value="Genomic_DNA"/>
</dbReference>
<reference evidence="19" key="2">
    <citation type="journal article" date="2020" name="Int. Dairy J.">
        <title>Lactic acid bacterial diversity in Brie cheese focusing on salt concentration and pH of isolation medium and characterisation of halophilic and alkaliphilic lactic acid bacterial isolates.</title>
        <authorList>
            <person name="Unno R."/>
            <person name="Matsutani M."/>
            <person name="Suzuki T."/>
            <person name="Kodama K."/>
            <person name="Matsushita H."/>
            <person name="Yamasato K."/>
            <person name="Koizumi Y."/>
            <person name="Ishikawa M."/>
        </authorList>
    </citation>
    <scope>NUCLEOTIDE SEQUENCE</scope>
    <source>
        <strain evidence="19">7C1</strain>
        <strain evidence="18">8C4</strain>
    </source>
</reference>
<keyword evidence="8 17" id="KW-0472">Membrane</keyword>
<evidence type="ECO:0000256" key="9">
    <source>
        <dbReference type="ARBA" id="ARBA00032370"/>
    </source>
</evidence>
<name>A0AAN4RJT0_9ENTE</name>
<dbReference type="EMBL" id="BKBQ01000012">
    <property type="protein sequence ID" value="GEQ54151.1"/>
    <property type="molecule type" value="Genomic_DNA"/>
</dbReference>
<evidence type="ECO:0000256" key="8">
    <source>
        <dbReference type="ARBA" id="ARBA00023136"/>
    </source>
</evidence>
<dbReference type="InterPro" id="IPR001182">
    <property type="entry name" value="FtsW/RodA"/>
</dbReference>
<feature type="transmembrane region" description="Helical" evidence="17">
    <location>
        <begin position="146"/>
        <end position="165"/>
    </location>
</feature>
<dbReference type="GO" id="GO:0051301">
    <property type="term" value="P:cell division"/>
    <property type="evidence" value="ECO:0007669"/>
    <property type="project" value="UniProtKB-KW"/>
</dbReference>
<dbReference type="GO" id="GO:0005886">
    <property type="term" value="C:plasma membrane"/>
    <property type="evidence" value="ECO:0007669"/>
    <property type="project" value="TreeGrafter"/>
</dbReference>
<dbReference type="PANTHER" id="PTHR30474">
    <property type="entry name" value="CELL CYCLE PROTEIN"/>
    <property type="match status" value="1"/>
</dbReference>
<comment type="catalytic activity">
    <reaction evidence="15">
        <text>[GlcNAc-(1-&gt;4)-Mur2Ac(oyl-L-Ala-gamma-D-Glu-L-Lys-D-Ala-D-Ala)](n)-di-trans,octa-cis-undecaprenyl diphosphate + beta-D-GlcNAc-(1-&gt;4)-Mur2Ac(oyl-L-Ala-gamma-D-Glu-L-Lys-D-Ala-D-Ala)-di-trans,octa-cis-undecaprenyl diphosphate = [GlcNAc-(1-&gt;4)-Mur2Ac(oyl-L-Ala-gamma-D-Glu-L-Lys-D-Ala-D-Ala)](n+1)-di-trans,octa-cis-undecaprenyl diphosphate + di-trans,octa-cis-undecaprenyl diphosphate + H(+)</text>
        <dbReference type="Rhea" id="RHEA:23708"/>
        <dbReference type="Rhea" id="RHEA-COMP:9602"/>
        <dbReference type="Rhea" id="RHEA-COMP:9603"/>
        <dbReference type="ChEBI" id="CHEBI:15378"/>
        <dbReference type="ChEBI" id="CHEBI:58405"/>
        <dbReference type="ChEBI" id="CHEBI:60033"/>
        <dbReference type="ChEBI" id="CHEBI:78435"/>
        <dbReference type="EC" id="2.4.99.28"/>
    </reaction>
</comment>
<feature type="transmembrane region" description="Helical" evidence="17">
    <location>
        <begin position="319"/>
        <end position="346"/>
    </location>
</feature>
<keyword evidence="5" id="KW-0133">Cell shape</keyword>
<keyword evidence="19" id="KW-0132">Cell division</keyword>
<dbReference type="EC" id="2.4.99.28" evidence="14"/>
<evidence type="ECO:0000256" key="1">
    <source>
        <dbReference type="ARBA" id="ARBA00004141"/>
    </source>
</evidence>